<sequence>MSNLLEAIYNISNLIDLTVQDITFGNNRANNVGEGLETFVKDAFANTFSEEDKAKRLEAYAAVYSYQGSKRNPPDLMLRGGDAIEVKKTESLTTELQLNSSPPKAKLFANSSLITEHCKKCEDWAVKDFIYVIGHLPKKSKNKLSSLWFIDGSLYAADETVYTALKENLTTNIEAIPNVDFSPTNEIGRVNGVDPLKITNLRIRGMWLLHSPYKVFDYVHGYSPEEKFQCIALIPSEKYDSFPQESRTKVETSEKIKLTTVKVQNPNNPVHLMDCKLIKYTIGSTV</sequence>
<dbReference type="KEGG" id="aup:AsAng_0007260"/>
<name>A0A915YBH7_9BACT</name>
<dbReference type="RefSeq" id="WP_264791364.1">
    <property type="nucleotide sequence ID" value="NZ_AP026867.1"/>
</dbReference>
<protein>
    <submittedName>
        <fullName evidence="1">NgoPII family restriction endonuclease</fullName>
    </submittedName>
</protein>
<organism evidence="1 2">
    <name type="scientific">Aureispira anguillae</name>
    <dbReference type="NCBI Taxonomy" id="2864201"/>
    <lineage>
        <taxon>Bacteria</taxon>
        <taxon>Pseudomonadati</taxon>
        <taxon>Bacteroidota</taxon>
        <taxon>Saprospiria</taxon>
        <taxon>Saprospirales</taxon>
        <taxon>Saprospiraceae</taxon>
        <taxon>Aureispira</taxon>
    </lineage>
</organism>
<dbReference type="AlphaFoldDB" id="A0A915YBH7"/>
<keyword evidence="1" id="KW-0378">Hydrolase</keyword>
<keyword evidence="1" id="KW-0255">Endonuclease</keyword>
<dbReference type="Proteomes" id="UP001060919">
    <property type="component" value="Chromosome"/>
</dbReference>
<evidence type="ECO:0000313" key="1">
    <source>
        <dbReference type="EMBL" id="BDS10021.1"/>
    </source>
</evidence>
<dbReference type="GO" id="GO:0009307">
    <property type="term" value="P:DNA restriction-modification system"/>
    <property type="evidence" value="ECO:0007669"/>
    <property type="project" value="InterPro"/>
</dbReference>
<accession>A0A915YBH7</accession>
<dbReference type="InterPro" id="IPR019046">
    <property type="entry name" value="Restrct_endonuc_II_NgoPII"/>
</dbReference>
<reference evidence="1" key="1">
    <citation type="submission" date="2022-09" db="EMBL/GenBank/DDBJ databases">
        <title>Aureispira anguillicida sp. nov., isolated from Leptocephalus of Japanese eel Anguilla japonica.</title>
        <authorList>
            <person name="Yuasa K."/>
            <person name="Mekata T."/>
            <person name="Ikunari K."/>
        </authorList>
    </citation>
    <scope>NUCLEOTIDE SEQUENCE</scope>
    <source>
        <strain evidence="1">EL160426</strain>
    </source>
</reference>
<gene>
    <name evidence="1" type="ORF">AsAng_0007260</name>
</gene>
<evidence type="ECO:0000313" key="2">
    <source>
        <dbReference type="Proteomes" id="UP001060919"/>
    </source>
</evidence>
<keyword evidence="2" id="KW-1185">Reference proteome</keyword>
<dbReference type="GO" id="GO:0009036">
    <property type="term" value="F:type II site-specific deoxyribonuclease activity"/>
    <property type="evidence" value="ECO:0007669"/>
    <property type="project" value="InterPro"/>
</dbReference>
<keyword evidence="1" id="KW-0540">Nuclease</keyword>
<proteinExistence type="predicted"/>
<dbReference type="EMBL" id="AP026867">
    <property type="protein sequence ID" value="BDS10021.1"/>
    <property type="molecule type" value="Genomic_DNA"/>
</dbReference>
<dbReference type="Pfam" id="PF09521">
    <property type="entry name" value="RE_NgoPII"/>
    <property type="match status" value="1"/>
</dbReference>
<dbReference type="REBASE" id="664951">
    <property type="entry name" value="Asp426ORF7270P"/>
</dbReference>
<dbReference type="GO" id="GO:0003677">
    <property type="term" value="F:DNA binding"/>
    <property type="evidence" value="ECO:0007669"/>
    <property type="project" value="InterPro"/>
</dbReference>